<name>A0A2A4KA68_HELVI</name>
<feature type="region of interest" description="Disordered" evidence="1">
    <location>
        <begin position="1"/>
        <end position="113"/>
    </location>
</feature>
<organism evidence="2">
    <name type="scientific">Heliothis virescens</name>
    <name type="common">Tobacco budworm moth</name>
    <dbReference type="NCBI Taxonomy" id="7102"/>
    <lineage>
        <taxon>Eukaryota</taxon>
        <taxon>Metazoa</taxon>
        <taxon>Ecdysozoa</taxon>
        <taxon>Arthropoda</taxon>
        <taxon>Hexapoda</taxon>
        <taxon>Insecta</taxon>
        <taxon>Pterygota</taxon>
        <taxon>Neoptera</taxon>
        <taxon>Endopterygota</taxon>
        <taxon>Lepidoptera</taxon>
        <taxon>Glossata</taxon>
        <taxon>Ditrysia</taxon>
        <taxon>Noctuoidea</taxon>
        <taxon>Noctuidae</taxon>
        <taxon>Heliothinae</taxon>
        <taxon>Heliothis</taxon>
    </lineage>
</organism>
<comment type="caution">
    <text evidence="2">The sequence shown here is derived from an EMBL/GenBank/DDBJ whole genome shotgun (WGS) entry which is preliminary data.</text>
</comment>
<dbReference type="AlphaFoldDB" id="A0A2A4KA68"/>
<accession>A0A2A4KA68</accession>
<feature type="compositionally biased region" description="Polar residues" evidence="1">
    <location>
        <begin position="65"/>
        <end position="77"/>
    </location>
</feature>
<dbReference type="EMBL" id="NWSH01000021">
    <property type="protein sequence ID" value="PCG80683.1"/>
    <property type="molecule type" value="Genomic_DNA"/>
</dbReference>
<gene>
    <name evidence="2" type="ORF">B5V51_4084</name>
</gene>
<evidence type="ECO:0000313" key="2">
    <source>
        <dbReference type="EMBL" id="PCG80683.1"/>
    </source>
</evidence>
<sequence>MRGGVVETGLKVRRAEGGYHPRRAGGRHVTSEAGPGATVCRSPATRPHTPPLLAHPGRAPRTDKLSLSSTKALQNKRSLAKADSDSQPGNKVKQVYLPNSGESGQAEKRNALH</sequence>
<proteinExistence type="predicted"/>
<reference evidence="2" key="1">
    <citation type="submission" date="2017-09" db="EMBL/GenBank/DDBJ databases">
        <title>Contemporary evolution of a Lepidopteran species, Heliothis virescens, in response to modern agricultural practices.</title>
        <authorList>
            <person name="Fritz M.L."/>
            <person name="Deyonke A.M."/>
            <person name="Papanicolaou A."/>
            <person name="Micinski S."/>
            <person name="Westbrook J."/>
            <person name="Gould F."/>
        </authorList>
    </citation>
    <scope>NUCLEOTIDE SEQUENCE [LARGE SCALE GENOMIC DNA]</scope>
    <source>
        <strain evidence="2">HvINT-</strain>
        <tissue evidence="2">Whole body</tissue>
    </source>
</reference>
<evidence type="ECO:0000256" key="1">
    <source>
        <dbReference type="SAM" id="MobiDB-lite"/>
    </source>
</evidence>
<protein>
    <submittedName>
        <fullName evidence="2">Uncharacterized protein</fullName>
    </submittedName>
</protein>